<accession>A0A7Z0M590</accession>
<comment type="caution">
    <text evidence="3">The sequence shown here is derived from an EMBL/GenBank/DDBJ whole genome shotgun (WGS) entry which is preliminary data.</text>
</comment>
<feature type="chain" id="PRO_5039452683" evidence="2">
    <location>
        <begin position="21"/>
        <end position="381"/>
    </location>
</feature>
<evidence type="ECO:0000256" key="1">
    <source>
        <dbReference type="SAM" id="MobiDB-lite"/>
    </source>
</evidence>
<feature type="region of interest" description="Disordered" evidence="1">
    <location>
        <begin position="361"/>
        <end position="381"/>
    </location>
</feature>
<dbReference type="Proteomes" id="UP000589521">
    <property type="component" value="Unassembled WGS sequence"/>
</dbReference>
<keyword evidence="2" id="KW-0732">Signal</keyword>
<evidence type="ECO:0000256" key="2">
    <source>
        <dbReference type="SAM" id="SignalP"/>
    </source>
</evidence>
<protein>
    <submittedName>
        <fullName evidence="3">Carbohydrate-binding domain-containing protein</fullName>
    </submittedName>
</protein>
<dbReference type="RefSeq" id="WP_179924793.1">
    <property type="nucleotide sequence ID" value="NZ_JACBXX010000064.1"/>
</dbReference>
<gene>
    <name evidence="3" type="ORF">HZY94_01915</name>
</gene>
<evidence type="ECO:0000313" key="3">
    <source>
        <dbReference type="EMBL" id="NYS95966.1"/>
    </source>
</evidence>
<feature type="signal peptide" evidence="2">
    <location>
        <begin position="1"/>
        <end position="20"/>
    </location>
</feature>
<evidence type="ECO:0000313" key="4">
    <source>
        <dbReference type="Proteomes" id="UP000589521"/>
    </source>
</evidence>
<organism evidence="3 4">
    <name type="scientific">Streptococcus danieliae</name>
    <dbReference type="NCBI Taxonomy" id="747656"/>
    <lineage>
        <taxon>Bacteria</taxon>
        <taxon>Bacillati</taxon>
        <taxon>Bacillota</taxon>
        <taxon>Bacilli</taxon>
        <taxon>Lactobacillales</taxon>
        <taxon>Streptococcaceae</taxon>
        <taxon>Streptococcus</taxon>
    </lineage>
</organism>
<dbReference type="PROSITE" id="PS51257">
    <property type="entry name" value="PROKAR_LIPOPROTEIN"/>
    <property type="match status" value="1"/>
</dbReference>
<dbReference type="AlphaFoldDB" id="A0A7Z0M590"/>
<dbReference type="Gene3D" id="2.160.20.20">
    <property type="match status" value="1"/>
</dbReference>
<dbReference type="Pfam" id="PF14262">
    <property type="entry name" value="Cthe_2159"/>
    <property type="match status" value="1"/>
</dbReference>
<reference evidence="3 4" key="1">
    <citation type="submission" date="2020-07" db="EMBL/GenBank/DDBJ databases">
        <title>MOT database genomes.</title>
        <authorList>
            <person name="Joseph S."/>
            <person name="Aduse-Opoku J."/>
            <person name="Hashim A."/>
            <person name="Wade W."/>
            <person name="Curtis M."/>
        </authorList>
    </citation>
    <scope>NUCLEOTIDE SEQUENCE [LARGE SCALE GENOMIC DNA]</scope>
    <source>
        <strain evidence="3 4">STR</strain>
    </source>
</reference>
<proteinExistence type="predicted"/>
<dbReference type="InterPro" id="IPR011050">
    <property type="entry name" value="Pectin_lyase_fold/virulence"/>
</dbReference>
<dbReference type="InterPro" id="IPR012332">
    <property type="entry name" value="Autotransporter_pectin_lyase_C"/>
</dbReference>
<dbReference type="EMBL" id="JACBXX010000064">
    <property type="protein sequence ID" value="NYS95966.1"/>
    <property type="molecule type" value="Genomic_DNA"/>
</dbReference>
<sequence>MKKKPILTATVALLTMASLAACSMPSSQTQATTGQLIKQNTTASSINWDELPSKEVTLDDKGLTITEAGTYILKGETTAGVTVKASGDVRLILAGATISATDGPAIHIEKANTAQLELQDGTTNTVKDSSTHSKEDLDGAIHAETDLIVAGQGNLMVEANYQDGIVSTGNLSIEDGILQVVASDDGIRGRDSVTINSGNISINAQGDGIKANNDEDSSKGNVTINNGDISVSAGDDGIKAESSLVINDGNISVAQSTEGLEATNITINGGTVDVTANDDGINAASDAAGADIFIKVTGGHIEVQVGPGDTDAFDSNGNLEISGGHIDISAQSAFDVDGQVNFSGGTITVNGEIMTEIVQTGPGAPGDMPPGEEGQAFGNRG</sequence>
<dbReference type="InterPro" id="IPR025584">
    <property type="entry name" value="Cthe_2159"/>
</dbReference>
<name>A0A7Z0M590_9STRE</name>
<dbReference type="SUPFAM" id="SSF51126">
    <property type="entry name" value="Pectin lyase-like"/>
    <property type="match status" value="1"/>
</dbReference>